<dbReference type="AlphaFoldDB" id="A0A0V1F573"/>
<organism evidence="1 2">
    <name type="scientific">Trichinella pseudospiralis</name>
    <name type="common">Parasitic roundworm</name>
    <dbReference type="NCBI Taxonomy" id="6337"/>
    <lineage>
        <taxon>Eukaryota</taxon>
        <taxon>Metazoa</taxon>
        <taxon>Ecdysozoa</taxon>
        <taxon>Nematoda</taxon>
        <taxon>Enoplea</taxon>
        <taxon>Dorylaimia</taxon>
        <taxon>Trichinellida</taxon>
        <taxon>Trichinellidae</taxon>
        <taxon>Trichinella</taxon>
    </lineage>
</organism>
<evidence type="ECO:0000313" key="1">
    <source>
        <dbReference type="EMBL" id="KRY80977.1"/>
    </source>
</evidence>
<name>A0A0V1F573_TRIPS</name>
<comment type="caution">
    <text evidence="1">The sequence shown here is derived from an EMBL/GenBank/DDBJ whole genome shotgun (WGS) entry which is preliminary data.</text>
</comment>
<dbReference type="Proteomes" id="UP000054995">
    <property type="component" value="Unassembled WGS sequence"/>
</dbReference>
<dbReference type="EMBL" id="JYDT01000282">
    <property type="protein sequence ID" value="KRY80977.1"/>
    <property type="molecule type" value="Genomic_DNA"/>
</dbReference>
<keyword evidence="2" id="KW-1185">Reference proteome</keyword>
<gene>
    <name evidence="1" type="ORF">T4D_5529</name>
</gene>
<reference evidence="1 2" key="1">
    <citation type="submission" date="2015-01" db="EMBL/GenBank/DDBJ databases">
        <title>Evolution of Trichinella species and genotypes.</title>
        <authorList>
            <person name="Korhonen P.K."/>
            <person name="Edoardo P."/>
            <person name="Giuseppe L.R."/>
            <person name="Gasser R.B."/>
        </authorList>
    </citation>
    <scope>NUCLEOTIDE SEQUENCE [LARGE SCALE GENOMIC DNA]</scope>
    <source>
        <strain evidence="1">ISS470</strain>
    </source>
</reference>
<evidence type="ECO:0000313" key="2">
    <source>
        <dbReference type="Proteomes" id="UP000054995"/>
    </source>
</evidence>
<protein>
    <submittedName>
        <fullName evidence="1">Uncharacterized protein</fullName>
    </submittedName>
</protein>
<accession>A0A0V1F573</accession>
<sequence length="171" mass="19296">MVAVGVGGAKLKCREKRLYTDTLRRVLTKSVFCCGTFCQIVYILTEFQMSSLFKPSFFALHSNSPLNSICNALEAVFTATCAVSDFYANRGGFKIVFVITMQEVKLTLLTKSNGERHLLNLFQRLLQSERCAANLQWRFQCDGGRRIAIKTALKRRRIEDGREGPEDDGVN</sequence>
<proteinExistence type="predicted"/>